<gene>
    <name evidence="6" type="ORF">BHF68_13065</name>
</gene>
<feature type="domain" description="Cobalamin biosynthesis precorrin-8X methylmutase CobH/CbiC" evidence="5">
    <location>
        <begin position="15"/>
        <end position="210"/>
    </location>
</feature>
<accession>A0A1E5G4H9</accession>
<organism evidence="6 7">
    <name type="scientific">Desulfuribacillus alkaliarsenatis</name>
    <dbReference type="NCBI Taxonomy" id="766136"/>
    <lineage>
        <taxon>Bacteria</taxon>
        <taxon>Bacillati</taxon>
        <taxon>Bacillota</taxon>
        <taxon>Desulfuribacillia</taxon>
        <taxon>Desulfuribacillales</taxon>
        <taxon>Desulfuribacillaceae</taxon>
        <taxon>Desulfuribacillus</taxon>
    </lineage>
</organism>
<dbReference type="STRING" id="766136.BHF68_13065"/>
<evidence type="ECO:0000313" key="6">
    <source>
        <dbReference type="EMBL" id="OEF97991.1"/>
    </source>
</evidence>
<sequence>MSIGENLQIIWNPQEIERKSMSIIDEYLQGKSFAPVEKDIIKRIIHTTGDPDILDSICIHKEASRAGIEALRGGCNVYTDVNMLLAGVNRKKLQGYGGDAYCKIADEDIAKAAQELGITRAAAAMRLWGSQLDGSVVAIGNAPTALFEVLDLIEKGIAKPALIVGTPVGFVGAMESKELMIEKNLVPYVTVRGTRGGSPSAVSVVNALLYYQGN</sequence>
<dbReference type="InterPro" id="IPR036588">
    <property type="entry name" value="CobH/CbiC_sf"/>
</dbReference>
<comment type="pathway">
    <text evidence="1">Cofactor biosynthesis; adenosylcobalamin biosynthesis.</text>
</comment>
<evidence type="ECO:0000256" key="4">
    <source>
        <dbReference type="ARBA" id="ARBA00023235"/>
    </source>
</evidence>
<dbReference type="PANTHER" id="PTHR43588">
    <property type="entry name" value="COBALT-PRECORRIN-8 METHYLMUTASE"/>
    <property type="match status" value="1"/>
</dbReference>
<keyword evidence="7" id="KW-1185">Reference proteome</keyword>
<dbReference type="OrthoDB" id="9780708at2"/>
<keyword evidence="4 6" id="KW-0413">Isomerase</keyword>
<dbReference type="RefSeq" id="WP_069642388.1">
    <property type="nucleotide sequence ID" value="NZ_MIJE01000002.1"/>
</dbReference>
<dbReference type="AlphaFoldDB" id="A0A1E5G4H9"/>
<dbReference type="SUPFAM" id="SSF63965">
    <property type="entry name" value="Precorrin-8X methylmutase CbiC/CobH"/>
    <property type="match status" value="1"/>
</dbReference>
<proteinExistence type="inferred from homology"/>
<dbReference type="InterPro" id="IPR003722">
    <property type="entry name" value="Cbl_synth_CobH/CbiC"/>
</dbReference>
<dbReference type="Pfam" id="PF02570">
    <property type="entry name" value="CbiC"/>
    <property type="match status" value="1"/>
</dbReference>
<evidence type="ECO:0000259" key="5">
    <source>
        <dbReference type="Pfam" id="PF02570"/>
    </source>
</evidence>
<dbReference type="UniPathway" id="UPA00148"/>
<name>A0A1E5G4H9_9FIRM</name>
<dbReference type="EMBL" id="MIJE01000002">
    <property type="protein sequence ID" value="OEF97991.1"/>
    <property type="molecule type" value="Genomic_DNA"/>
</dbReference>
<reference evidence="6 7" key="1">
    <citation type="submission" date="2016-09" db="EMBL/GenBank/DDBJ databases">
        <title>Draft genome sequence for the type strain of Desulfuribacillus alkaliarsenatis AHT28, an obligately anaerobic, sulfidogenic bacterium isolated from Russian soda lake sediments.</title>
        <authorList>
            <person name="Abin C.A."/>
            <person name="Hollibaugh J.T."/>
        </authorList>
    </citation>
    <scope>NUCLEOTIDE SEQUENCE [LARGE SCALE GENOMIC DNA]</scope>
    <source>
        <strain evidence="6 7">AHT28</strain>
    </source>
</reference>
<comment type="similarity">
    <text evidence="2">Belongs to the CobH/CbiC family.</text>
</comment>
<dbReference type="GO" id="GO:0009236">
    <property type="term" value="P:cobalamin biosynthetic process"/>
    <property type="evidence" value="ECO:0007669"/>
    <property type="project" value="UniProtKB-UniPathway"/>
</dbReference>
<dbReference type="GO" id="GO:0016993">
    <property type="term" value="F:precorrin-8X methylmutase activity"/>
    <property type="evidence" value="ECO:0007669"/>
    <property type="project" value="InterPro"/>
</dbReference>
<comment type="caution">
    <text evidence="6">The sequence shown here is derived from an EMBL/GenBank/DDBJ whole genome shotgun (WGS) entry which is preliminary data.</text>
</comment>
<dbReference type="Gene3D" id="3.40.50.10230">
    <property type="entry name" value="Cobalamin biosynthesis CobH/CbiC, precorrin-8X methylmutase"/>
    <property type="match status" value="1"/>
</dbReference>
<evidence type="ECO:0000256" key="2">
    <source>
        <dbReference type="ARBA" id="ARBA00009774"/>
    </source>
</evidence>
<evidence type="ECO:0000313" key="7">
    <source>
        <dbReference type="Proteomes" id="UP000094296"/>
    </source>
</evidence>
<dbReference type="PANTHER" id="PTHR43588:SF1">
    <property type="entry name" value="COBALT-PRECORRIN-8 METHYLMUTASE"/>
    <property type="match status" value="1"/>
</dbReference>
<protein>
    <submittedName>
        <fullName evidence="6">Precorrin isomerase</fullName>
    </submittedName>
</protein>
<keyword evidence="3" id="KW-0169">Cobalamin biosynthesis</keyword>
<dbReference type="Proteomes" id="UP000094296">
    <property type="component" value="Unassembled WGS sequence"/>
</dbReference>
<evidence type="ECO:0000256" key="3">
    <source>
        <dbReference type="ARBA" id="ARBA00022573"/>
    </source>
</evidence>
<evidence type="ECO:0000256" key="1">
    <source>
        <dbReference type="ARBA" id="ARBA00004953"/>
    </source>
</evidence>